<proteinExistence type="predicted"/>
<evidence type="ECO:0000256" key="1">
    <source>
        <dbReference type="SAM" id="SignalP"/>
    </source>
</evidence>
<evidence type="ECO:0000313" key="3">
    <source>
        <dbReference type="Proteomes" id="UP000828390"/>
    </source>
</evidence>
<protein>
    <recommendedName>
        <fullName evidence="4">Secreted protein</fullName>
    </recommendedName>
</protein>
<sequence length="85" mass="8445">MALVCGCPAWCAAWMLGRQWVGMGDGGSGWGSVGLLGRSWTDCHGQQEVDVGALVSIASAVGGTGQGSVYGRAEVGSIGGDALVC</sequence>
<keyword evidence="1" id="KW-0732">Signal</keyword>
<dbReference type="EMBL" id="JAIWYP010000005">
    <property type="protein sequence ID" value="KAH3818792.1"/>
    <property type="molecule type" value="Genomic_DNA"/>
</dbReference>
<evidence type="ECO:0008006" key="4">
    <source>
        <dbReference type="Google" id="ProtNLM"/>
    </source>
</evidence>
<comment type="caution">
    <text evidence="2">The sequence shown here is derived from an EMBL/GenBank/DDBJ whole genome shotgun (WGS) entry which is preliminary data.</text>
</comment>
<feature type="chain" id="PRO_5039635797" description="Secreted protein" evidence="1">
    <location>
        <begin position="27"/>
        <end position="85"/>
    </location>
</feature>
<keyword evidence="3" id="KW-1185">Reference proteome</keyword>
<dbReference type="AlphaFoldDB" id="A0A9D4GRQ5"/>
<reference evidence="2" key="1">
    <citation type="journal article" date="2019" name="bioRxiv">
        <title>The Genome of the Zebra Mussel, Dreissena polymorpha: A Resource for Invasive Species Research.</title>
        <authorList>
            <person name="McCartney M.A."/>
            <person name="Auch B."/>
            <person name="Kono T."/>
            <person name="Mallez S."/>
            <person name="Zhang Y."/>
            <person name="Obille A."/>
            <person name="Becker A."/>
            <person name="Abrahante J.E."/>
            <person name="Garbe J."/>
            <person name="Badalamenti J.P."/>
            <person name="Herman A."/>
            <person name="Mangelson H."/>
            <person name="Liachko I."/>
            <person name="Sullivan S."/>
            <person name="Sone E.D."/>
            <person name="Koren S."/>
            <person name="Silverstein K.A.T."/>
            <person name="Beckman K.B."/>
            <person name="Gohl D.M."/>
        </authorList>
    </citation>
    <scope>NUCLEOTIDE SEQUENCE</scope>
    <source>
        <strain evidence="2">Duluth1</strain>
        <tissue evidence="2">Whole animal</tissue>
    </source>
</reference>
<feature type="signal peptide" evidence="1">
    <location>
        <begin position="1"/>
        <end position="26"/>
    </location>
</feature>
<dbReference type="Proteomes" id="UP000828390">
    <property type="component" value="Unassembled WGS sequence"/>
</dbReference>
<gene>
    <name evidence="2" type="ORF">DPMN_120518</name>
</gene>
<evidence type="ECO:0000313" key="2">
    <source>
        <dbReference type="EMBL" id="KAH3818792.1"/>
    </source>
</evidence>
<name>A0A9D4GRQ5_DREPO</name>
<reference evidence="2" key="2">
    <citation type="submission" date="2020-11" db="EMBL/GenBank/DDBJ databases">
        <authorList>
            <person name="McCartney M.A."/>
            <person name="Auch B."/>
            <person name="Kono T."/>
            <person name="Mallez S."/>
            <person name="Becker A."/>
            <person name="Gohl D.M."/>
            <person name="Silverstein K.A.T."/>
            <person name="Koren S."/>
            <person name="Bechman K.B."/>
            <person name="Herman A."/>
            <person name="Abrahante J.E."/>
            <person name="Garbe J."/>
        </authorList>
    </citation>
    <scope>NUCLEOTIDE SEQUENCE</scope>
    <source>
        <strain evidence="2">Duluth1</strain>
        <tissue evidence="2">Whole animal</tissue>
    </source>
</reference>
<accession>A0A9D4GRQ5</accession>
<organism evidence="2 3">
    <name type="scientific">Dreissena polymorpha</name>
    <name type="common">Zebra mussel</name>
    <name type="synonym">Mytilus polymorpha</name>
    <dbReference type="NCBI Taxonomy" id="45954"/>
    <lineage>
        <taxon>Eukaryota</taxon>
        <taxon>Metazoa</taxon>
        <taxon>Spiralia</taxon>
        <taxon>Lophotrochozoa</taxon>
        <taxon>Mollusca</taxon>
        <taxon>Bivalvia</taxon>
        <taxon>Autobranchia</taxon>
        <taxon>Heteroconchia</taxon>
        <taxon>Euheterodonta</taxon>
        <taxon>Imparidentia</taxon>
        <taxon>Neoheterodontei</taxon>
        <taxon>Myida</taxon>
        <taxon>Dreissenoidea</taxon>
        <taxon>Dreissenidae</taxon>
        <taxon>Dreissena</taxon>
    </lineage>
</organism>